<organism evidence="2 3">
    <name type="scientific">Flavobacterium chilense</name>
    <dbReference type="NCBI Taxonomy" id="946677"/>
    <lineage>
        <taxon>Bacteria</taxon>
        <taxon>Pseudomonadati</taxon>
        <taxon>Bacteroidota</taxon>
        <taxon>Flavobacteriia</taxon>
        <taxon>Flavobacteriales</taxon>
        <taxon>Flavobacteriaceae</taxon>
        <taxon>Flavobacterium</taxon>
    </lineage>
</organism>
<evidence type="ECO:0000313" key="3">
    <source>
        <dbReference type="Proteomes" id="UP000184028"/>
    </source>
</evidence>
<evidence type="ECO:0000313" key="2">
    <source>
        <dbReference type="EMBL" id="SHL19223.1"/>
    </source>
</evidence>
<protein>
    <submittedName>
        <fullName evidence="2">Uncharacterized protein</fullName>
    </submittedName>
</protein>
<dbReference type="AlphaFoldDB" id="A0A1M6YM81"/>
<sequence>MYKVFILNRAKDSKGVSKYKINRLFIRYFAMKFLFIVYILAYDQNFLVVFVAVNSN</sequence>
<name>A0A1M6YM81_9FLAO</name>
<keyword evidence="1" id="KW-0472">Membrane</keyword>
<keyword evidence="1" id="KW-0812">Transmembrane</keyword>
<feature type="transmembrane region" description="Helical" evidence="1">
    <location>
        <begin position="21"/>
        <end position="41"/>
    </location>
</feature>
<proteinExistence type="predicted"/>
<gene>
    <name evidence="2" type="ORF">SAMN05444484_101642</name>
</gene>
<dbReference type="EMBL" id="FRBT01000001">
    <property type="protein sequence ID" value="SHL19223.1"/>
    <property type="molecule type" value="Genomic_DNA"/>
</dbReference>
<keyword evidence="1" id="KW-1133">Transmembrane helix</keyword>
<accession>A0A1M6YM81</accession>
<evidence type="ECO:0000256" key="1">
    <source>
        <dbReference type="SAM" id="Phobius"/>
    </source>
</evidence>
<reference evidence="3" key="1">
    <citation type="submission" date="2016-11" db="EMBL/GenBank/DDBJ databases">
        <authorList>
            <person name="Varghese N."/>
            <person name="Submissions S."/>
        </authorList>
    </citation>
    <scope>NUCLEOTIDE SEQUENCE [LARGE SCALE GENOMIC DNA]</scope>
    <source>
        <strain evidence="3">DSM 24724</strain>
    </source>
</reference>
<dbReference type="Proteomes" id="UP000184028">
    <property type="component" value="Unassembled WGS sequence"/>
</dbReference>
<keyword evidence="3" id="KW-1185">Reference proteome</keyword>